<dbReference type="PANTHER" id="PTHR42197">
    <property type="entry name" value="TRNA (CYTIDINE(56)-2'-O)-METHYLTRANSFERASE"/>
    <property type="match status" value="1"/>
</dbReference>
<evidence type="ECO:0000256" key="11">
    <source>
        <dbReference type="ARBA" id="ARBA00022694"/>
    </source>
</evidence>
<evidence type="ECO:0000313" key="15">
    <source>
        <dbReference type="EMBL" id="RLG71080.1"/>
    </source>
</evidence>
<evidence type="ECO:0000256" key="3">
    <source>
        <dbReference type="ARBA" id="ARBA00010324"/>
    </source>
</evidence>
<dbReference type="Proteomes" id="UP000278031">
    <property type="component" value="Unassembled WGS sequence"/>
</dbReference>
<comment type="similarity">
    <text evidence="3 14">Belongs to the aTrm56 family.</text>
</comment>
<keyword evidence="10 14" id="KW-0949">S-adenosyl-L-methionine</keyword>
<keyword evidence="7 14" id="KW-0963">Cytoplasm</keyword>
<dbReference type="Gene3D" id="3.40.1280.10">
    <property type="match status" value="1"/>
</dbReference>
<dbReference type="InterPro" id="IPR029026">
    <property type="entry name" value="tRNA_m1G_MTases_N"/>
</dbReference>
<dbReference type="EMBL" id="QMWP01000011">
    <property type="protein sequence ID" value="RLG71080.1"/>
    <property type="molecule type" value="Genomic_DNA"/>
</dbReference>
<dbReference type="PIRSF" id="PIRSF016123">
    <property type="entry name" value="UCP016123"/>
    <property type="match status" value="1"/>
</dbReference>
<evidence type="ECO:0000256" key="8">
    <source>
        <dbReference type="ARBA" id="ARBA00022603"/>
    </source>
</evidence>
<evidence type="ECO:0000256" key="10">
    <source>
        <dbReference type="ARBA" id="ARBA00022691"/>
    </source>
</evidence>
<protein>
    <recommendedName>
        <fullName evidence="6 14">tRNA (cytidine(56)-2'-O)-methyltransferase</fullName>
        <ecNumber evidence="5 14">2.1.1.206</ecNumber>
    </recommendedName>
    <alternativeName>
        <fullName evidence="12 14">tRNA ribose 2'-O-methyltransferase aTrm56</fullName>
    </alternativeName>
</protein>
<proteinExistence type="inferred from homology"/>
<comment type="caution">
    <text evidence="14">Lacks conserved residue(s) required for the propagation of feature annotation.</text>
</comment>
<dbReference type="PANTHER" id="PTHR42197:SF1">
    <property type="entry name" value="TRNA (CYTIDINE(56)-2'-O)-METHYLTRANSFERASE"/>
    <property type="match status" value="1"/>
</dbReference>
<accession>A0A497JL11</accession>
<comment type="caution">
    <text evidence="15">The sequence shown here is derived from an EMBL/GenBank/DDBJ whole genome shotgun (WGS) entry which is preliminary data.</text>
</comment>
<reference evidence="15 16" key="1">
    <citation type="submission" date="2018-06" db="EMBL/GenBank/DDBJ databases">
        <title>Extensive metabolic versatility and redundancy in microbially diverse, dynamic hydrothermal sediments.</title>
        <authorList>
            <person name="Dombrowski N."/>
            <person name="Teske A."/>
            <person name="Baker B.J."/>
        </authorList>
    </citation>
    <scope>NUCLEOTIDE SEQUENCE [LARGE SCALE GENOMIC DNA]</scope>
    <source>
        <strain evidence="15">B51_G17</strain>
    </source>
</reference>
<dbReference type="GO" id="GO:0005737">
    <property type="term" value="C:cytoplasm"/>
    <property type="evidence" value="ECO:0007669"/>
    <property type="project" value="UniProtKB-SubCell"/>
</dbReference>
<dbReference type="SUPFAM" id="SSF75217">
    <property type="entry name" value="alpha/beta knot"/>
    <property type="match status" value="1"/>
</dbReference>
<comment type="subunit">
    <text evidence="4 14">Homodimer.</text>
</comment>
<dbReference type="GO" id="GO:0106059">
    <property type="term" value="F:tRNA (cytidine(56)-2'-O)-methyltransferase activity"/>
    <property type="evidence" value="ECO:0007669"/>
    <property type="project" value="UniProtKB-EC"/>
</dbReference>
<comment type="catalytic activity">
    <reaction evidence="13 14">
        <text>cytidine(56) in tRNA + S-adenosyl-L-methionine = 2'-O-methylcytidine(56) in tRNA + S-adenosyl-L-homocysteine + H(+)</text>
        <dbReference type="Rhea" id="RHEA:42968"/>
        <dbReference type="Rhea" id="RHEA-COMP:10308"/>
        <dbReference type="Rhea" id="RHEA-COMP:10309"/>
        <dbReference type="ChEBI" id="CHEBI:15378"/>
        <dbReference type="ChEBI" id="CHEBI:57856"/>
        <dbReference type="ChEBI" id="CHEBI:59789"/>
        <dbReference type="ChEBI" id="CHEBI:74495"/>
        <dbReference type="ChEBI" id="CHEBI:82748"/>
        <dbReference type="EC" id="2.1.1.206"/>
    </reaction>
</comment>
<comment type="subcellular location">
    <subcellularLocation>
        <location evidence="2 14">Cytoplasm</location>
    </subcellularLocation>
</comment>
<dbReference type="InterPro" id="IPR029028">
    <property type="entry name" value="Alpha/beta_knot_MTases"/>
</dbReference>
<dbReference type="Pfam" id="PF01994">
    <property type="entry name" value="Trm56"/>
    <property type="match status" value="1"/>
</dbReference>
<evidence type="ECO:0000256" key="1">
    <source>
        <dbReference type="ARBA" id="ARBA00003959"/>
    </source>
</evidence>
<dbReference type="InterPro" id="IPR002845">
    <property type="entry name" value="tRNA_mtfrase_aTrm56"/>
</dbReference>
<evidence type="ECO:0000256" key="2">
    <source>
        <dbReference type="ARBA" id="ARBA00004496"/>
    </source>
</evidence>
<comment type="function">
    <text evidence="1 14">Specifically catalyzes the AdoMet-dependent 2'-O-ribose methylation of cytidine at position 56 in tRNAs.</text>
</comment>
<keyword evidence="9 14" id="KW-0808">Transferase</keyword>
<dbReference type="GO" id="GO:0002128">
    <property type="term" value="P:tRNA nucleoside ribose methylation"/>
    <property type="evidence" value="ECO:0007669"/>
    <property type="project" value="UniProtKB-UniRule"/>
</dbReference>
<evidence type="ECO:0000256" key="9">
    <source>
        <dbReference type="ARBA" id="ARBA00022679"/>
    </source>
</evidence>
<gene>
    <name evidence="15" type="ORF">DRO04_00575</name>
</gene>
<evidence type="ECO:0000256" key="14">
    <source>
        <dbReference type="HAMAP-Rule" id="MF_00077"/>
    </source>
</evidence>
<sequence length="173" mass="20121">MEAIVLRYGHRLLRDERVTSHAALVARAFGAKKMIYTYDRDESLERSIEGICREWGGSFKIEFEKDWRKVINRYKDFCKVHLTMYGLPLNKVFDEIKKKDKILVIIGSQKVPAEIYRAADYNVSITLQPHSEIAALAVFLYKLFGDSIFEKEFKNAKRKIVPMAHGKKVLHLV</sequence>
<feature type="binding site" evidence="14">
    <location>
        <position position="82"/>
    </location>
    <ligand>
        <name>S-adenosyl-L-methionine</name>
        <dbReference type="ChEBI" id="CHEBI:59789"/>
    </ligand>
</feature>
<evidence type="ECO:0000256" key="13">
    <source>
        <dbReference type="ARBA" id="ARBA00047792"/>
    </source>
</evidence>
<keyword evidence="8 14" id="KW-0489">Methyltransferase</keyword>
<evidence type="ECO:0000256" key="7">
    <source>
        <dbReference type="ARBA" id="ARBA00022490"/>
    </source>
</evidence>
<evidence type="ECO:0000256" key="5">
    <source>
        <dbReference type="ARBA" id="ARBA00012624"/>
    </source>
</evidence>
<evidence type="ECO:0000313" key="16">
    <source>
        <dbReference type="Proteomes" id="UP000278031"/>
    </source>
</evidence>
<evidence type="ECO:0000256" key="12">
    <source>
        <dbReference type="ARBA" id="ARBA00029826"/>
    </source>
</evidence>
<dbReference type="HAMAP" id="MF_00077">
    <property type="entry name" value="tRNA_methyltr_aTrm56"/>
    <property type="match status" value="1"/>
</dbReference>
<evidence type="ECO:0000256" key="6">
    <source>
        <dbReference type="ARBA" id="ARBA00013709"/>
    </source>
</evidence>
<dbReference type="AlphaFoldDB" id="A0A497JL11"/>
<evidence type="ECO:0000256" key="4">
    <source>
        <dbReference type="ARBA" id="ARBA00011738"/>
    </source>
</evidence>
<organism evidence="15 16">
    <name type="scientific">Candidatus Iainarchaeum sp</name>
    <dbReference type="NCBI Taxonomy" id="3101447"/>
    <lineage>
        <taxon>Archaea</taxon>
        <taxon>Candidatus Iainarchaeota</taxon>
        <taxon>Candidatus Iainarchaeia</taxon>
        <taxon>Candidatus Iainarchaeales</taxon>
        <taxon>Candidatus Iainarchaeaceae</taxon>
        <taxon>Candidatus Iainarchaeum</taxon>
    </lineage>
</organism>
<name>A0A497JL11_9ARCH</name>
<keyword evidence="11 14" id="KW-0819">tRNA processing</keyword>
<dbReference type="EC" id="2.1.1.206" evidence="5 14"/>